<sequence length="117" mass="12887">MRHEARFVAITQKAVEDSPKAVQEFVKSFYTKEEIFGVPCFTAFETLSGSCVTDGGKRGVAPSHSVDINCFGRRVKDEGLEGVSLYHAMHALKEQPGACFKFARSWDDGCVGSYDVD</sequence>
<gene>
    <name evidence="1" type="ORF">A3C87_03040</name>
</gene>
<evidence type="ECO:0000313" key="2">
    <source>
        <dbReference type="Proteomes" id="UP000176511"/>
    </source>
</evidence>
<dbReference type="AlphaFoldDB" id="A0A1F6DI85"/>
<accession>A0A1F6DI85</accession>
<dbReference type="EMBL" id="MFLE01000025">
    <property type="protein sequence ID" value="OGG61101.1"/>
    <property type="molecule type" value="Genomic_DNA"/>
</dbReference>
<protein>
    <submittedName>
        <fullName evidence="1">Uncharacterized protein</fullName>
    </submittedName>
</protein>
<comment type="caution">
    <text evidence="1">The sequence shown here is derived from an EMBL/GenBank/DDBJ whole genome shotgun (WGS) entry which is preliminary data.</text>
</comment>
<name>A0A1F6DI85_9BACT</name>
<reference evidence="1 2" key="1">
    <citation type="journal article" date="2016" name="Nat. Commun.">
        <title>Thousands of microbial genomes shed light on interconnected biogeochemical processes in an aquifer system.</title>
        <authorList>
            <person name="Anantharaman K."/>
            <person name="Brown C.T."/>
            <person name="Hug L.A."/>
            <person name="Sharon I."/>
            <person name="Castelle C.J."/>
            <person name="Probst A.J."/>
            <person name="Thomas B.C."/>
            <person name="Singh A."/>
            <person name="Wilkins M.J."/>
            <person name="Karaoz U."/>
            <person name="Brodie E.L."/>
            <person name="Williams K.H."/>
            <person name="Hubbard S.S."/>
            <person name="Banfield J.F."/>
        </authorList>
    </citation>
    <scope>NUCLEOTIDE SEQUENCE [LARGE SCALE GENOMIC DNA]</scope>
</reference>
<evidence type="ECO:0000313" key="1">
    <source>
        <dbReference type="EMBL" id="OGG61101.1"/>
    </source>
</evidence>
<dbReference type="Proteomes" id="UP000176511">
    <property type="component" value="Unassembled WGS sequence"/>
</dbReference>
<organism evidence="1 2">
    <name type="scientific">Candidatus Kaiserbacteria bacterium RIFCSPHIGHO2_02_FULL_49_34</name>
    <dbReference type="NCBI Taxonomy" id="1798491"/>
    <lineage>
        <taxon>Bacteria</taxon>
        <taxon>Candidatus Kaiseribacteriota</taxon>
    </lineage>
</organism>
<proteinExistence type="predicted"/>